<sequence length="281" mass="31436">MSVGDTDNSEYILIAKLDNAKNLSTLLKAIHFRESAVIFVSENGLKVTVEESKFLQASAFIQSSIFQEYIFTEESATFKINLNVLIECLHIFGGSESSSHTALKMCYAGHGFPLKLLLAEDGGVLTECSINTQDPEEIVDFNFTSSEVRNKIIMKSVALKDVFQEVDMSSDVIQLLLSPASPYFRISTFGNSGSIHVDYPRDSEMIETFECQQTQSSRYKTSLMKPSIKALSVSSKLSIRMDSRGFLSLQYMILNEVGQICFVEYLCAPNEDSCEEEVDFF</sequence>
<dbReference type="InterPro" id="IPR046938">
    <property type="entry name" value="DNA_clamp_sf"/>
</dbReference>
<dbReference type="PRINTS" id="PR01245">
    <property type="entry name" value="RAD1REC1"/>
</dbReference>
<keyword evidence="5" id="KW-0539">Nucleus</keyword>
<protein>
    <submittedName>
        <fullName evidence="7">Cell cycle checkpoint protein RAD1 isoform X4</fullName>
    </submittedName>
</protein>
<dbReference type="SUPFAM" id="SSF55979">
    <property type="entry name" value="DNA clamp"/>
    <property type="match status" value="1"/>
</dbReference>
<gene>
    <name evidence="7" type="primary">LOC100199719</name>
</gene>
<evidence type="ECO:0000256" key="2">
    <source>
        <dbReference type="ARBA" id="ARBA00010991"/>
    </source>
</evidence>
<accession>A0ABM4CNM3</accession>
<dbReference type="PRINTS" id="PR01246">
    <property type="entry name" value="RAD1REPAIR"/>
</dbReference>
<evidence type="ECO:0000313" key="6">
    <source>
        <dbReference type="Proteomes" id="UP001652625"/>
    </source>
</evidence>
<dbReference type="InterPro" id="IPR003011">
    <property type="entry name" value="Cell_cycle_checkpoint_Rad1"/>
</dbReference>
<comment type="subcellular location">
    <subcellularLocation>
        <location evidence="1">Nucleus</location>
    </subcellularLocation>
</comment>
<keyword evidence="6" id="KW-1185">Reference proteome</keyword>
<dbReference type="RefSeq" id="XP_065663423.1">
    <property type="nucleotide sequence ID" value="XM_065807351.1"/>
</dbReference>
<evidence type="ECO:0000256" key="3">
    <source>
        <dbReference type="ARBA" id="ARBA00022763"/>
    </source>
</evidence>
<dbReference type="PANTHER" id="PTHR10870:SF0">
    <property type="entry name" value="CELL CYCLE CHECKPOINT PROTEIN RAD1"/>
    <property type="match status" value="1"/>
</dbReference>
<dbReference type="GeneID" id="100199719"/>
<comment type="similarity">
    <text evidence="2">Belongs to the rad1 family.</text>
</comment>
<keyword evidence="4" id="KW-0234">DNA repair</keyword>
<reference evidence="7" key="1">
    <citation type="submission" date="2025-08" db="UniProtKB">
        <authorList>
            <consortium name="RefSeq"/>
        </authorList>
    </citation>
    <scope>IDENTIFICATION</scope>
</reference>
<dbReference type="PANTHER" id="PTHR10870">
    <property type="entry name" value="CELL CYCLE CHECKPOINT PROTEIN RAD1"/>
    <property type="match status" value="1"/>
</dbReference>
<evidence type="ECO:0000256" key="5">
    <source>
        <dbReference type="ARBA" id="ARBA00023242"/>
    </source>
</evidence>
<dbReference type="InterPro" id="IPR003021">
    <property type="entry name" value="Rad1_Rec1_Rad17"/>
</dbReference>
<evidence type="ECO:0000256" key="1">
    <source>
        <dbReference type="ARBA" id="ARBA00004123"/>
    </source>
</evidence>
<organism evidence="6 7">
    <name type="scientific">Hydra vulgaris</name>
    <name type="common">Hydra</name>
    <name type="synonym">Hydra attenuata</name>
    <dbReference type="NCBI Taxonomy" id="6087"/>
    <lineage>
        <taxon>Eukaryota</taxon>
        <taxon>Metazoa</taxon>
        <taxon>Cnidaria</taxon>
        <taxon>Hydrozoa</taxon>
        <taxon>Hydroidolina</taxon>
        <taxon>Anthoathecata</taxon>
        <taxon>Aplanulata</taxon>
        <taxon>Hydridae</taxon>
        <taxon>Hydra</taxon>
    </lineage>
</organism>
<dbReference type="Proteomes" id="UP001652625">
    <property type="component" value="Chromosome 10"/>
</dbReference>
<proteinExistence type="inferred from homology"/>
<name>A0ABM4CNM3_HYDVU</name>
<evidence type="ECO:0000256" key="4">
    <source>
        <dbReference type="ARBA" id="ARBA00023204"/>
    </source>
</evidence>
<keyword evidence="3" id="KW-0227">DNA damage</keyword>
<dbReference type="Gene3D" id="3.70.10.10">
    <property type="match status" value="1"/>
</dbReference>
<dbReference type="CDD" id="cd00577">
    <property type="entry name" value="PCNA"/>
    <property type="match status" value="1"/>
</dbReference>
<evidence type="ECO:0000313" key="7">
    <source>
        <dbReference type="RefSeq" id="XP_065663423.1"/>
    </source>
</evidence>
<dbReference type="Pfam" id="PF02144">
    <property type="entry name" value="Rad1"/>
    <property type="match status" value="1"/>
</dbReference>